<feature type="domain" description="EGF-like" evidence="2">
    <location>
        <begin position="341"/>
        <end position="387"/>
    </location>
</feature>
<dbReference type="InterPro" id="IPR006212">
    <property type="entry name" value="Furin_repeat"/>
</dbReference>
<gene>
    <name evidence="3" type="ORF">DHA2_152161</name>
</gene>
<protein>
    <submittedName>
        <fullName evidence="3">Variant-specific surface protein</fullName>
    </submittedName>
</protein>
<proteinExistence type="predicted"/>
<dbReference type="PANTHER" id="PTHR23275:SF100">
    <property type="entry name" value="EGF-LIKE DOMAIN-CONTAINING PROTEIN"/>
    <property type="match status" value="1"/>
</dbReference>
<dbReference type="SUPFAM" id="SSF57184">
    <property type="entry name" value="Growth factor receptor domain"/>
    <property type="match status" value="3"/>
</dbReference>
<name>V6TIS4_GIAIN</name>
<dbReference type="VEuPathDB" id="GiardiaDB:QR46_4985"/>
<feature type="domain" description="EGF-like" evidence="2">
    <location>
        <begin position="626"/>
        <end position="658"/>
    </location>
</feature>
<dbReference type="InterPro" id="IPR052798">
    <property type="entry name" value="Giardia_VSA"/>
</dbReference>
<dbReference type="Pfam" id="PF03302">
    <property type="entry name" value="VSP"/>
    <property type="match status" value="2"/>
</dbReference>
<reference evidence="3 4" key="2">
    <citation type="journal article" date="2013" name="Genome Biol. Evol.">
        <title>Genome sequencing of Giardia lamblia genotypes A2 and B isolates (DH and GS) and comparative analysis with the genomes of genotypes A1 and E (WB and Pig).</title>
        <authorList>
            <person name="Adam R.D."/>
            <person name="Dahlstrom E.W."/>
            <person name="Martens C.A."/>
            <person name="Bruno D.P."/>
            <person name="Barbian K.D."/>
            <person name="Ricklefs S.M."/>
            <person name="Hernandez M.M."/>
            <person name="Narla N.P."/>
            <person name="Patel R.B."/>
            <person name="Porcella S.F."/>
            <person name="Nash T.E."/>
        </authorList>
    </citation>
    <scope>NUCLEOTIDE SEQUENCE [LARGE SCALE GENOMIC DNA]</scope>
    <source>
        <strain evidence="3 4">DH</strain>
    </source>
</reference>
<dbReference type="VEuPathDB" id="GiardiaDB:QR46_3497"/>
<feature type="domain" description="EGF-like" evidence="2">
    <location>
        <begin position="659"/>
        <end position="690"/>
    </location>
</feature>
<evidence type="ECO:0000256" key="1">
    <source>
        <dbReference type="SAM" id="Phobius"/>
    </source>
</evidence>
<evidence type="ECO:0000313" key="3">
    <source>
        <dbReference type="EMBL" id="ESU36845.1"/>
    </source>
</evidence>
<feature type="non-terminal residue" evidence="3">
    <location>
        <position position="1"/>
    </location>
</feature>
<feature type="transmembrane region" description="Helical" evidence="1">
    <location>
        <begin position="734"/>
        <end position="760"/>
    </location>
</feature>
<dbReference type="VEuPathDB" id="GiardiaDB:DHA2_152161"/>
<organism evidence="3 4">
    <name type="scientific">Giardia intestinalis</name>
    <name type="common">Giardia lamblia</name>
    <dbReference type="NCBI Taxonomy" id="5741"/>
    <lineage>
        <taxon>Eukaryota</taxon>
        <taxon>Metamonada</taxon>
        <taxon>Diplomonadida</taxon>
        <taxon>Hexamitidae</taxon>
        <taxon>Giardiinae</taxon>
        <taxon>Giardia</taxon>
    </lineage>
</organism>
<dbReference type="SMART" id="SM00261">
    <property type="entry name" value="FU"/>
    <property type="match status" value="6"/>
</dbReference>
<dbReference type="AlphaFoldDB" id="V6TIS4"/>
<sequence>VSEGSINCINRRGLTDVPRVCSYQSINRAMFGSFVLAGVLVQIALAEKVTERARQAECADKTNDCEICDVLIDGKSYCSKCKTEVADRAPVNGVCADVSSGTTVCKKNAEGKCTECGDNSFMYKGGCYQTSQAPGSTMCKAAADGKCTEALESKAYFVVPEADRKPTEQTVVSCGDATGVTLTGEKTYKGVDGCTKCEAPAQADASGAKAATCTACQADKIVKTTTDPATSCVTEKECTDAPGFFVDATGGKKCSKCADTCKTCKTEATKCTSCNGDKPYLKKAKPQDQTGECVTEETCKTGNTHYADDTEPKTCKTCAEGTFNECATCEKGADGAVACKTCGSNKKVQPNKKGCIAKCPETVSAEKDGVCECVEGYVPDNAGTGCTKKPDPQCNTPGCKTCSEPKTSKEVCTECEDPKALTPTGQCIYGCEHLEGYYAGTNEEGKKACKKCEVENCLLCNPQGQCDTCKDGYYKSGAACVKCHTSCKTCANGNSNGCTSCEPKKALSYEGEGTGTCKPGCKPGANNCEKCELTVDGTAYCSKCKEAGQFPQNGVCSAAAGKAITCTTKGTGVCDKCTNGLLRMSGGCYETTKFPGKSVCLAAAEASDACQTPADGYKLNNGALITCSAGCKTCTSQDQCDTCKAGYAKDSGNTKKCVPCATGCSECNANDATKCTVCAAGYYLSKEKCIACDKSDGGSITGVANCASCTPPTNNKGSVLCYLIQNTNKSGLSAGAITGISVAVIAVVGGLIGFLCWWFVCRGKA</sequence>
<accession>V6TIS4</accession>
<dbReference type="InterPro" id="IPR009030">
    <property type="entry name" value="Growth_fac_rcpt_cys_sf"/>
</dbReference>
<dbReference type="Proteomes" id="UP000018320">
    <property type="component" value="Unassembled WGS sequence"/>
</dbReference>
<keyword evidence="1" id="KW-1133">Transmembrane helix</keyword>
<dbReference type="EMBL" id="AHGT01000038">
    <property type="protein sequence ID" value="ESU36845.1"/>
    <property type="molecule type" value="Genomic_DNA"/>
</dbReference>
<dbReference type="Gene3D" id="2.10.220.10">
    <property type="entry name" value="Hormone Receptor, Insulin-like Growth Factor Receptor 1, Chain A, domain 2"/>
    <property type="match status" value="3"/>
</dbReference>
<keyword evidence="1" id="KW-0472">Membrane</keyword>
<dbReference type="VEuPathDB" id="GiardiaDB:GL50803_00137612"/>
<dbReference type="InterPro" id="IPR005127">
    <property type="entry name" value="Giardia_VSP"/>
</dbReference>
<dbReference type="PANTHER" id="PTHR23275">
    <property type="entry name" value="CABRIOLET.-RELATED"/>
    <property type="match status" value="1"/>
</dbReference>
<dbReference type="InterPro" id="IPR000742">
    <property type="entry name" value="EGF"/>
</dbReference>
<feature type="domain" description="EGF-like" evidence="2">
    <location>
        <begin position="451"/>
        <end position="481"/>
    </location>
</feature>
<evidence type="ECO:0000259" key="2">
    <source>
        <dbReference type="SMART" id="SM00181"/>
    </source>
</evidence>
<comment type="caution">
    <text evidence="3">The sequence shown here is derived from an EMBL/GenBank/DDBJ whole genome shotgun (WGS) entry which is preliminary data.</text>
</comment>
<reference evidence="4" key="1">
    <citation type="submission" date="2012-02" db="EMBL/GenBank/DDBJ databases">
        <title>Genome sequencing of Giardia lamblia Genotypes A2 and B isolates (DH and GS) and comparative analysis with the genomes of Genotypes A1 and E (WB and Pig).</title>
        <authorList>
            <person name="Adam R."/>
            <person name="Dahlstrom E."/>
            <person name="Martens C."/>
            <person name="Bruno D."/>
            <person name="Barbian K."/>
            <person name="Porcella S.F."/>
            <person name="Nash T."/>
        </authorList>
    </citation>
    <scope>NUCLEOTIDE SEQUENCE</scope>
    <source>
        <strain evidence="4">DH</strain>
    </source>
</reference>
<evidence type="ECO:0000313" key="4">
    <source>
        <dbReference type="Proteomes" id="UP000018320"/>
    </source>
</evidence>
<dbReference type="SMART" id="SM00181">
    <property type="entry name" value="EGF"/>
    <property type="match status" value="4"/>
</dbReference>
<keyword evidence="1" id="KW-0812">Transmembrane</keyword>